<dbReference type="Proteomes" id="UP001360953">
    <property type="component" value="Unassembled WGS sequence"/>
</dbReference>
<evidence type="ECO:0000313" key="2">
    <source>
        <dbReference type="EMBL" id="KAK7541204.1"/>
    </source>
</evidence>
<dbReference type="RefSeq" id="XP_066658135.1">
    <property type="nucleotide sequence ID" value="XM_066798028.1"/>
</dbReference>
<organism evidence="2 3">
    <name type="scientific">Phyllosticta citribraziliensis</name>
    <dbReference type="NCBI Taxonomy" id="989973"/>
    <lineage>
        <taxon>Eukaryota</taxon>
        <taxon>Fungi</taxon>
        <taxon>Dikarya</taxon>
        <taxon>Ascomycota</taxon>
        <taxon>Pezizomycotina</taxon>
        <taxon>Dothideomycetes</taxon>
        <taxon>Dothideomycetes incertae sedis</taxon>
        <taxon>Botryosphaeriales</taxon>
        <taxon>Phyllostictaceae</taxon>
        <taxon>Phyllosticta</taxon>
    </lineage>
</organism>
<evidence type="ECO:0000313" key="3">
    <source>
        <dbReference type="Proteomes" id="UP001360953"/>
    </source>
</evidence>
<comment type="caution">
    <text evidence="2">The sequence shown here is derived from an EMBL/GenBank/DDBJ whole genome shotgun (WGS) entry which is preliminary data.</text>
</comment>
<feature type="compositionally biased region" description="Low complexity" evidence="1">
    <location>
        <begin position="43"/>
        <end position="53"/>
    </location>
</feature>
<keyword evidence="3" id="KW-1185">Reference proteome</keyword>
<protein>
    <submittedName>
        <fullName evidence="2">Uncharacterized protein</fullName>
    </submittedName>
</protein>
<dbReference type="EMBL" id="JBBPEH010000003">
    <property type="protein sequence ID" value="KAK7541204.1"/>
    <property type="molecule type" value="Genomic_DNA"/>
</dbReference>
<gene>
    <name evidence="2" type="ORF">J3D65DRAFT_601283</name>
</gene>
<dbReference type="GeneID" id="92030934"/>
<accession>A0ABR1M2J1</accession>
<proteinExistence type="predicted"/>
<reference evidence="2 3" key="1">
    <citation type="submission" date="2024-04" db="EMBL/GenBank/DDBJ databases">
        <title>Phyllosticta paracitricarpa is synonymous to the EU quarantine fungus P. citricarpa based on phylogenomic analyses.</title>
        <authorList>
            <consortium name="Lawrence Berkeley National Laboratory"/>
            <person name="Van ingen-buijs V.A."/>
            <person name="Van westerhoven A.C."/>
            <person name="Haridas S."/>
            <person name="Skiadas P."/>
            <person name="Martin F."/>
            <person name="Groenewald J.Z."/>
            <person name="Crous P.W."/>
            <person name="Seidl M.F."/>
        </authorList>
    </citation>
    <scope>NUCLEOTIDE SEQUENCE [LARGE SCALE GENOMIC DNA]</scope>
    <source>
        <strain evidence="2 3">CPC 17464</strain>
    </source>
</reference>
<evidence type="ECO:0000256" key="1">
    <source>
        <dbReference type="SAM" id="MobiDB-lite"/>
    </source>
</evidence>
<feature type="region of interest" description="Disordered" evidence="1">
    <location>
        <begin position="39"/>
        <end position="85"/>
    </location>
</feature>
<sequence length="191" mass="21065">MPGYAKHAQSTCRIPLLLLPPISAPLSLLSFSQCDQTNEYSRTTRTNPATRPAEGFRATTYTQTDKQRRSTKHNAHSDISPSRSMLPTSVEQLSPLKAQTPPPSHTWFVSDWPQAEKQNPPYWVDEQETGYGPSDQGPSSVSATALKRSWTPARLMLLLLLPCLVCVGCVRVCPKLSKLQSATSCLARELA</sequence>
<name>A0ABR1M2J1_9PEZI</name>